<reference evidence="1 2" key="1">
    <citation type="submission" date="2023-11" db="EMBL/GenBank/DDBJ databases">
        <authorList>
            <person name="Hedman E."/>
            <person name="Englund M."/>
            <person name="Stromberg M."/>
            <person name="Nyberg Akerstrom W."/>
            <person name="Nylinder S."/>
            <person name="Jareborg N."/>
            <person name="Kallberg Y."/>
            <person name="Kronander E."/>
        </authorList>
    </citation>
    <scope>NUCLEOTIDE SEQUENCE [LARGE SCALE GENOMIC DNA]</scope>
</reference>
<sequence length="107" mass="12554">MDLDEKLIFFVQKYDRLITYKLSEAQSMEFAGMLEQSSEFAWLPARRGEIDASIPPQCKLSLNHHDGVTIINYNLSQLYCLLKDCLILRQPQFTHKKKKTFTPFYFG</sequence>
<evidence type="ECO:0000313" key="2">
    <source>
        <dbReference type="Proteomes" id="UP001314205"/>
    </source>
</evidence>
<gene>
    <name evidence="1" type="ORF">PARMNEM_LOCUS15011</name>
</gene>
<dbReference type="Proteomes" id="UP001314205">
    <property type="component" value="Unassembled WGS sequence"/>
</dbReference>
<proteinExistence type="predicted"/>
<organism evidence="1 2">
    <name type="scientific">Parnassius mnemosyne</name>
    <name type="common">clouded apollo</name>
    <dbReference type="NCBI Taxonomy" id="213953"/>
    <lineage>
        <taxon>Eukaryota</taxon>
        <taxon>Metazoa</taxon>
        <taxon>Ecdysozoa</taxon>
        <taxon>Arthropoda</taxon>
        <taxon>Hexapoda</taxon>
        <taxon>Insecta</taxon>
        <taxon>Pterygota</taxon>
        <taxon>Neoptera</taxon>
        <taxon>Endopterygota</taxon>
        <taxon>Lepidoptera</taxon>
        <taxon>Glossata</taxon>
        <taxon>Ditrysia</taxon>
        <taxon>Papilionoidea</taxon>
        <taxon>Papilionidae</taxon>
        <taxon>Parnassiinae</taxon>
        <taxon>Parnassini</taxon>
        <taxon>Parnassius</taxon>
        <taxon>Driopa</taxon>
    </lineage>
</organism>
<accession>A0AAV1LN54</accession>
<name>A0AAV1LN54_9NEOP</name>
<evidence type="ECO:0000313" key="1">
    <source>
        <dbReference type="EMBL" id="CAK1595552.1"/>
    </source>
</evidence>
<protein>
    <submittedName>
        <fullName evidence="1">Uncharacterized protein</fullName>
    </submittedName>
</protein>
<keyword evidence="2" id="KW-1185">Reference proteome</keyword>
<comment type="caution">
    <text evidence="1">The sequence shown here is derived from an EMBL/GenBank/DDBJ whole genome shotgun (WGS) entry which is preliminary data.</text>
</comment>
<dbReference type="AlphaFoldDB" id="A0AAV1LN54"/>
<dbReference type="EMBL" id="CAVLGL010000092">
    <property type="protein sequence ID" value="CAK1595552.1"/>
    <property type="molecule type" value="Genomic_DNA"/>
</dbReference>